<proteinExistence type="predicted"/>
<sequence>MQNPVTVEVTRGRIVESRHRGMGIVVDGDGRTVFSFGDVESGVFPRSACKAMQALPLVESGAADAYGFGNRELALACASHSGEDGHAALAASMLARAGRDVSALECGAHWSSDQNTLIHQARTLEKPTALHNNCSGKHSGFVCTCCHAGYEVEGYVNYDHPLQAEIRGTMEALTGAALGYETCGIDGCSIPTYAAPLKGLAHGFARMLTGAGLEPLRAKASRRLMEACMAEPFYVAGTRRACTKLMQVAPGKIFAKTGAEGVFVAALPDQGLAMAVKCEDGTTRAAEAMIFALIARWFERDGEVHQSLMAMANKSMKNWNGIHVGDIRVTDALFA</sequence>
<dbReference type="EMBL" id="CABFWF030000006">
    <property type="protein sequence ID" value="CAD7028333.1"/>
    <property type="molecule type" value="Genomic_DNA"/>
</dbReference>
<keyword evidence="2" id="KW-1185">Reference proteome</keyword>
<reference evidence="1 2" key="1">
    <citation type="submission" date="2020-11" db="EMBL/GenBank/DDBJ databases">
        <authorList>
            <person name="Lassalle F."/>
        </authorList>
    </citation>
    <scope>NUCLEOTIDE SEQUENCE [LARGE SCALE GENOMIC DNA]</scope>
    <source>
        <strain evidence="1 2">JC140</strain>
    </source>
</reference>
<dbReference type="PANTHER" id="PTHR42110">
    <property type="entry name" value="L-ASPARAGINASE, PUTATIVE (AFU_ORTHOLOGUE AFUA_3G11890)-RELATED"/>
    <property type="match status" value="1"/>
</dbReference>
<dbReference type="Pfam" id="PF06089">
    <property type="entry name" value="Asparaginase_II"/>
    <property type="match status" value="1"/>
</dbReference>
<gene>
    <name evidence="1" type="ORF">REJC140_02613</name>
</gene>
<name>A0ABN7JGK5_9HYPH</name>
<dbReference type="PANTHER" id="PTHR42110:SF1">
    <property type="entry name" value="L-ASPARAGINASE, PUTATIVE (AFU_ORTHOLOGUE AFUA_3G11890)-RELATED"/>
    <property type="match status" value="1"/>
</dbReference>
<accession>A0ABN7JGK5</accession>
<dbReference type="RefSeq" id="WP_142591838.1">
    <property type="nucleotide sequence ID" value="NZ_CABFWF030000006.1"/>
</dbReference>
<dbReference type="InterPro" id="IPR010349">
    <property type="entry name" value="Asparaginase_II"/>
</dbReference>
<organism evidence="1 2">
    <name type="scientific">Pseudorhizobium endolithicum</name>
    <dbReference type="NCBI Taxonomy" id="1191678"/>
    <lineage>
        <taxon>Bacteria</taxon>
        <taxon>Pseudomonadati</taxon>
        <taxon>Pseudomonadota</taxon>
        <taxon>Alphaproteobacteria</taxon>
        <taxon>Hyphomicrobiales</taxon>
        <taxon>Rhizobiaceae</taxon>
        <taxon>Rhizobium/Agrobacterium group</taxon>
        <taxon>Pseudorhizobium</taxon>
    </lineage>
</organism>
<evidence type="ECO:0000313" key="1">
    <source>
        <dbReference type="EMBL" id="CAD7028333.1"/>
    </source>
</evidence>
<protein>
    <submittedName>
        <fullName evidence="1">Asparaginase</fullName>
    </submittedName>
</protein>
<evidence type="ECO:0000313" key="2">
    <source>
        <dbReference type="Proteomes" id="UP000606921"/>
    </source>
</evidence>
<comment type="caution">
    <text evidence="1">The sequence shown here is derived from an EMBL/GenBank/DDBJ whole genome shotgun (WGS) entry which is preliminary data.</text>
</comment>
<dbReference type="Proteomes" id="UP000606921">
    <property type="component" value="Unassembled WGS sequence"/>
</dbReference>